<gene>
    <name evidence="3" type="ORF">AOG54_00675</name>
    <name evidence="2" type="ORF">SE19_07385</name>
</gene>
<protein>
    <recommendedName>
        <fullName evidence="1">Acyl-CoA dehydrogenase/oxidase N-terminal domain-containing protein</fullName>
    </recommendedName>
</protein>
<dbReference type="InterPro" id="IPR037069">
    <property type="entry name" value="AcylCoA_DH/ox_N_sf"/>
</dbReference>
<dbReference type="GO" id="GO:0050660">
    <property type="term" value="F:flavin adenine dinucleotide binding"/>
    <property type="evidence" value="ECO:0007669"/>
    <property type="project" value="InterPro"/>
</dbReference>
<keyword evidence="4" id="KW-1185">Reference proteome</keyword>
<dbReference type="GeneID" id="84221585"/>
<dbReference type="Proteomes" id="UP000050515">
    <property type="component" value="Unassembled WGS sequence"/>
</dbReference>
<dbReference type="SUPFAM" id="SSF56645">
    <property type="entry name" value="Acyl-CoA dehydrogenase NM domain-like"/>
    <property type="match status" value="1"/>
</dbReference>
<dbReference type="AlphaFoldDB" id="A0A0P9F3B4"/>
<sequence>MEDEYKLLRENVEEFGSTLDEKKIEENGIDNNLLKKLASQGFLAALIPENLGGSGLDESSYNIILEVLSKYSPSSAFEIFLINSIAYPVLSDDLNYLNDVIKGDDFIGISLDKTIKNNSLDSVLNANGKYTIMSSDVPAIAENENFTEKDFMGFKGIRFGNVGIKNQKNIKSNKNIKNSIMNSYRSLAAINLGIISGSLQKALEYSAVRQAFDVHLKDFGPIAFNLSKMVARENILRNIIYSNVNSEYVFDFSIENALEISKYSLNVHGGYGYFKDFGVEKFYRDAMALKAVFYGNDFLENLSKRVYGERSGFI</sequence>
<dbReference type="EMBL" id="LKBG01000220">
    <property type="protein sequence ID" value="KQB34774.1"/>
    <property type="molecule type" value="Genomic_DNA"/>
</dbReference>
<dbReference type="PANTHER" id="PTHR43884">
    <property type="entry name" value="ACYL-COA DEHYDROGENASE"/>
    <property type="match status" value="1"/>
</dbReference>
<evidence type="ECO:0000313" key="4">
    <source>
        <dbReference type="Proteomes" id="UP000050320"/>
    </source>
</evidence>
<reference evidence="2 5" key="1">
    <citation type="submission" date="2015-09" db="EMBL/GenBank/DDBJ databases">
        <title>Draft genome sequence of Acidiplasma aeolicum DSM 18409.</title>
        <authorList>
            <person name="Hemp J."/>
        </authorList>
    </citation>
    <scope>NUCLEOTIDE SEQUENCE [LARGE SCALE GENOMIC DNA]</scope>
    <source>
        <strain evidence="2 5">V</strain>
    </source>
</reference>
<dbReference type="OrthoDB" id="275197at2157"/>
<organism evidence="2 5">
    <name type="scientific">Acidiplasma aeolicum</name>
    <dbReference type="NCBI Taxonomy" id="507754"/>
    <lineage>
        <taxon>Archaea</taxon>
        <taxon>Methanobacteriati</taxon>
        <taxon>Thermoplasmatota</taxon>
        <taxon>Thermoplasmata</taxon>
        <taxon>Thermoplasmatales</taxon>
        <taxon>Ferroplasmaceae</taxon>
        <taxon>Acidiplasma</taxon>
    </lineage>
</organism>
<dbReference type="PANTHER" id="PTHR43884:SF12">
    <property type="entry name" value="ISOVALERYL-COA DEHYDROGENASE, MITOCHONDRIAL-RELATED"/>
    <property type="match status" value="1"/>
</dbReference>
<dbReference type="EMBL" id="LJCQ01000327">
    <property type="protein sequence ID" value="KPV46006.1"/>
    <property type="molecule type" value="Genomic_DNA"/>
</dbReference>
<evidence type="ECO:0000313" key="5">
    <source>
        <dbReference type="Proteomes" id="UP000050515"/>
    </source>
</evidence>
<evidence type="ECO:0000313" key="3">
    <source>
        <dbReference type="EMBL" id="KQB34774.1"/>
    </source>
</evidence>
<accession>A0A0P9F3B4</accession>
<dbReference type="PATRIC" id="fig|507754.4.peg.311"/>
<comment type="caution">
    <text evidence="2">The sequence shown here is derived from an EMBL/GenBank/DDBJ whole genome shotgun (WGS) entry which is preliminary data.</text>
</comment>
<proteinExistence type="predicted"/>
<dbReference type="Proteomes" id="UP000050320">
    <property type="component" value="Unassembled WGS sequence"/>
</dbReference>
<dbReference type="InterPro" id="IPR009100">
    <property type="entry name" value="AcylCoA_DH/oxidase_NM_dom_sf"/>
</dbReference>
<dbReference type="SUPFAM" id="SSF47203">
    <property type="entry name" value="Acyl-CoA dehydrogenase C-terminal domain-like"/>
    <property type="match status" value="1"/>
</dbReference>
<dbReference type="GO" id="GO:0003995">
    <property type="term" value="F:acyl-CoA dehydrogenase activity"/>
    <property type="evidence" value="ECO:0007669"/>
    <property type="project" value="TreeGrafter"/>
</dbReference>
<dbReference type="Pfam" id="PF02771">
    <property type="entry name" value="Acyl-CoA_dh_N"/>
    <property type="match status" value="1"/>
</dbReference>
<dbReference type="Gene3D" id="1.20.140.10">
    <property type="entry name" value="Butyryl-CoA Dehydrogenase, subunit A, domain 3"/>
    <property type="match status" value="2"/>
</dbReference>
<dbReference type="RefSeq" id="WP_048100968.1">
    <property type="nucleotide sequence ID" value="NZ_JBBYJF010000008.1"/>
</dbReference>
<dbReference type="Gene3D" id="1.10.540.10">
    <property type="entry name" value="Acyl-CoA dehydrogenase/oxidase, N-terminal domain"/>
    <property type="match status" value="1"/>
</dbReference>
<reference evidence="3 4" key="2">
    <citation type="submission" date="2015-09" db="EMBL/GenBank/DDBJ databases">
        <title>Heavy metals and arsenic resistance mechanisms in polyextremophilic archaea of the family Ferroplasmaceae.</title>
        <authorList>
            <person name="Bulaev A.G."/>
            <person name="Kanygina A.V."/>
        </authorList>
    </citation>
    <scope>NUCLEOTIDE SEQUENCE [LARGE SCALE GENOMIC DNA]</scope>
    <source>
        <strain evidence="3 4">VT</strain>
    </source>
</reference>
<evidence type="ECO:0000313" key="2">
    <source>
        <dbReference type="EMBL" id="KPV46006.1"/>
    </source>
</evidence>
<feature type="domain" description="Acyl-CoA dehydrogenase/oxidase N-terminal" evidence="1">
    <location>
        <begin position="3"/>
        <end position="88"/>
    </location>
</feature>
<dbReference type="InterPro" id="IPR013786">
    <property type="entry name" value="AcylCoA_DH/ox_N"/>
</dbReference>
<dbReference type="InterPro" id="IPR036250">
    <property type="entry name" value="AcylCo_DH-like_C"/>
</dbReference>
<evidence type="ECO:0000259" key="1">
    <source>
        <dbReference type="Pfam" id="PF02771"/>
    </source>
</evidence>
<name>A0A0P9F3B4_9ARCH</name>